<evidence type="ECO:0000313" key="3">
    <source>
        <dbReference type="Proteomes" id="UP000265520"/>
    </source>
</evidence>
<gene>
    <name evidence="2" type="ORF">A2U01_0006205</name>
</gene>
<evidence type="ECO:0000256" key="1">
    <source>
        <dbReference type="SAM" id="MobiDB-lite"/>
    </source>
</evidence>
<protein>
    <submittedName>
        <fullName evidence="2">Uncharacterized protein</fullName>
    </submittedName>
</protein>
<evidence type="ECO:0000313" key="2">
    <source>
        <dbReference type="EMBL" id="MCH85361.1"/>
    </source>
</evidence>
<dbReference type="AlphaFoldDB" id="A0A392MDI9"/>
<proteinExistence type="predicted"/>
<sequence length="207" mass="22546">MWSADLRAEKKRASGSSSSRWLREDGPSKVAPPQKETPLLTKTVTATNDLQSMPSIILNKSGTKVTLAELMTKPQLLFPNQLSHTPCVTPEMPVKEIPKVAINSEENLEEEISCALNKRFRDNEGKSVATKNHDLRGAALVIKNSDLEKTTHDGTLHSVSHDDHTTPSTCAPMEGVQSDNTAAEKALHDSVQHFLSAEPGSQACRAK</sequence>
<dbReference type="EMBL" id="LXQA010008362">
    <property type="protein sequence ID" value="MCH85361.1"/>
    <property type="molecule type" value="Genomic_DNA"/>
</dbReference>
<reference evidence="2 3" key="1">
    <citation type="journal article" date="2018" name="Front. Plant Sci.">
        <title>Red Clover (Trifolium pratense) and Zigzag Clover (T. medium) - A Picture of Genomic Similarities and Differences.</title>
        <authorList>
            <person name="Dluhosova J."/>
            <person name="Istvanek J."/>
            <person name="Nedelnik J."/>
            <person name="Repkova J."/>
        </authorList>
    </citation>
    <scope>NUCLEOTIDE SEQUENCE [LARGE SCALE GENOMIC DNA]</scope>
    <source>
        <strain evidence="3">cv. 10/8</strain>
        <tissue evidence="2">Leaf</tissue>
    </source>
</reference>
<comment type="caution">
    <text evidence="2">The sequence shown here is derived from an EMBL/GenBank/DDBJ whole genome shotgun (WGS) entry which is preliminary data.</text>
</comment>
<feature type="region of interest" description="Disordered" evidence="1">
    <location>
        <begin position="151"/>
        <end position="175"/>
    </location>
</feature>
<organism evidence="2 3">
    <name type="scientific">Trifolium medium</name>
    <dbReference type="NCBI Taxonomy" id="97028"/>
    <lineage>
        <taxon>Eukaryota</taxon>
        <taxon>Viridiplantae</taxon>
        <taxon>Streptophyta</taxon>
        <taxon>Embryophyta</taxon>
        <taxon>Tracheophyta</taxon>
        <taxon>Spermatophyta</taxon>
        <taxon>Magnoliopsida</taxon>
        <taxon>eudicotyledons</taxon>
        <taxon>Gunneridae</taxon>
        <taxon>Pentapetalae</taxon>
        <taxon>rosids</taxon>
        <taxon>fabids</taxon>
        <taxon>Fabales</taxon>
        <taxon>Fabaceae</taxon>
        <taxon>Papilionoideae</taxon>
        <taxon>50 kb inversion clade</taxon>
        <taxon>NPAAA clade</taxon>
        <taxon>Hologalegina</taxon>
        <taxon>IRL clade</taxon>
        <taxon>Trifolieae</taxon>
        <taxon>Trifolium</taxon>
    </lineage>
</organism>
<feature type="compositionally biased region" description="Basic and acidic residues" evidence="1">
    <location>
        <begin position="151"/>
        <end position="165"/>
    </location>
</feature>
<accession>A0A392MDI9</accession>
<name>A0A392MDI9_9FABA</name>
<feature type="region of interest" description="Disordered" evidence="1">
    <location>
        <begin position="1"/>
        <end position="38"/>
    </location>
</feature>
<dbReference type="Proteomes" id="UP000265520">
    <property type="component" value="Unassembled WGS sequence"/>
</dbReference>
<keyword evidence="3" id="KW-1185">Reference proteome</keyword>
<feature type="compositionally biased region" description="Basic and acidic residues" evidence="1">
    <location>
        <begin position="1"/>
        <end position="12"/>
    </location>
</feature>